<accession>A0ABQ8SVC9</accession>
<feature type="region of interest" description="Disordered" evidence="1">
    <location>
        <begin position="258"/>
        <end position="285"/>
    </location>
</feature>
<dbReference type="Proteomes" id="UP001148838">
    <property type="component" value="Unassembled WGS sequence"/>
</dbReference>
<evidence type="ECO:0000259" key="2">
    <source>
        <dbReference type="Pfam" id="PF13843"/>
    </source>
</evidence>
<organism evidence="3 4">
    <name type="scientific">Periplaneta americana</name>
    <name type="common">American cockroach</name>
    <name type="synonym">Blatta americana</name>
    <dbReference type="NCBI Taxonomy" id="6978"/>
    <lineage>
        <taxon>Eukaryota</taxon>
        <taxon>Metazoa</taxon>
        <taxon>Ecdysozoa</taxon>
        <taxon>Arthropoda</taxon>
        <taxon>Hexapoda</taxon>
        <taxon>Insecta</taxon>
        <taxon>Pterygota</taxon>
        <taxon>Neoptera</taxon>
        <taxon>Polyneoptera</taxon>
        <taxon>Dictyoptera</taxon>
        <taxon>Blattodea</taxon>
        <taxon>Blattoidea</taxon>
        <taxon>Blattidae</taxon>
        <taxon>Blattinae</taxon>
        <taxon>Periplaneta</taxon>
    </lineage>
</organism>
<evidence type="ECO:0000313" key="3">
    <source>
        <dbReference type="EMBL" id="KAJ4437721.1"/>
    </source>
</evidence>
<gene>
    <name evidence="3" type="ORF">ANN_17866</name>
</gene>
<keyword evidence="4" id="KW-1185">Reference proteome</keyword>
<proteinExistence type="predicted"/>
<name>A0ABQ8SVC9_PERAM</name>
<dbReference type="InterPro" id="IPR029526">
    <property type="entry name" value="PGBD"/>
</dbReference>
<dbReference type="EMBL" id="JAJSOF020000021">
    <property type="protein sequence ID" value="KAJ4437721.1"/>
    <property type="molecule type" value="Genomic_DNA"/>
</dbReference>
<evidence type="ECO:0000256" key="1">
    <source>
        <dbReference type="SAM" id="MobiDB-lite"/>
    </source>
</evidence>
<evidence type="ECO:0000313" key="4">
    <source>
        <dbReference type="Proteomes" id="UP001148838"/>
    </source>
</evidence>
<dbReference type="Pfam" id="PF13843">
    <property type="entry name" value="DDE_Tnp_1_7"/>
    <property type="match status" value="1"/>
</dbReference>
<comment type="caution">
    <text evidence="3">The sequence shown here is derived from an EMBL/GenBank/DDBJ whole genome shotgun (WGS) entry which is preliminary data.</text>
</comment>
<feature type="compositionally biased region" description="Acidic residues" evidence="1">
    <location>
        <begin position="259"/>
        <end position="279"/>
    </location>
</feature>
<sequence length="285" mass="32344">MAGVKGDVIDPELEFGTLMNLLWSGLPERQTQWKWISGVKSEYDNPSVKEIELCENDTNSEIEISEDDDVNVQSQLTAANNSVDRNDISNASAKTRSHNIVTYLPGLKGGACDEQHDTPIEAWSLFIDEQLMISKLVHYTNIKITKLSYKFGATFVNHTDEKRNESVDRVANSVSSFQLGHEDVKSLWATDGIVRDIFRCTIPLKRFLFLINALRFDDYETREERKKNCDKLAEIRDRYNPSIVSSHCKLLLHSNIPNIDDDVEDDDDNGDDDDDDDDDRVGLPG</sequence>
<protein>
    <recommendedName>
        <fullName evidence="2">PiggyBac transposable element-derived protein domain-containing protein</fullName>
    </recommendedName>
</protein>
<reference evidence="3 4" key="1">
    <citation type="journal article" date="2022" name="Allergy">
        <title>Genome assembly and annotation of Periplaneta americana reveal a comprehensive cockroach allergen profile.</title>
        <authorList>
            <person name="Wang L."/>
            <person name="Xiong Q."/>
            <person name="Saelim N."/>
            <person name="Wang L."/>
            <person name="Nong W."/>
            <person name="Wan A.T."/>
            <person name="Shi M."/>
            <person name="Liu X."/>
            <person name="Cao Q."/>
            <person name="Hui J.H.L."/>
            <person name="Sookrung N."/>
            <person name="Leung T.F."/>
            <person name="Tungtrongchitr A."/>
            <person name="Tsui S.K.W."/>
        </authorList>
    </citation>
    <scope>NUCLEOTIDE SEQUENCE [LARGE SCALE GENOMIC DNA]</scope>
    <source>
        <strain evidence="3">PWHHKU_190912</strain>
    </source>
</reference>
<feature type="domain" description="PiggyBac transposable element-derived protein" evidence="2">
    <location>
        <begin position="118"/>
        <end position="240"/>
    </location>
</feature>